<dbReference type="eggNOG" id="ENOG502ZTNH">
    <property type="taxonomic scope" value="Bacteria"/>
</dbReference>
<keyword evidence="1" id="KW-1133">Transmembrane helix</keyword>
<dbReference type="OrthoDB" id="2418556at2"/>
<sequence>MKQIILILFAAFNIFNVINISASYQHDDLIALLSTRVIFLAVSIILSVLFLIAGAGKSVKILAAVTIITGLAHFIAILLIYI</sequence>
<evidence type="ECO:0000313" key="3">
    <source>
        <dbReference type="Proteomes" id="UP000044136"/>
    </source>
</evidence>
<organism evidence="2 3">
    <name type="scientific">Jeotgalicoccus saudimassiliensis</name>
    <dbReference type="NCBI Taxonomy" id="1461582"/>
    <lineage>
        <taxon>Bacteria</taxon>
        <taxon>Bacillati</taxon>
        <taxon>Bacillota</taxon>
        <taxon>Bacilli</taxon>
        <taxon>Bacillales</taxon>
        <taxon>Staphylococcaceae</taxon>
        <taxon>Jeotgalicoccus</taxon>
    </lineage>
</organism>
<dbReference type="HOGENOM" id="CLU_2553711_0_0_9"/>
<accession>A0A078M9W3</accession>
<dbReference type="Proteomes" id="UP000044136">
    <property type="component" value="Unassembled WGS sequence"/>
</dbReference>
<feature type="transmembrane region" description="Helical" evidence="1">
    <location>
        <begin position="61"/>
        <end position="81"/>
    </location>
</feature>
<gene>
    <name evidence="2" type="ORF">BN1048_01382</name>
</gene>
<evidence type="ECO:0000256" key="1">
    <source>
        <dbReference type="SAM" id="Phobius"/>
    </source>
</evidence>
<feature type="transmembrane region" description="Helical" evidence="1">
    <location>
        <begin position="33"/>
        <end position="54"/>
    </location>
</feature>
<dbReference type="AlphaFoldDB" id="A0A078M9W3"/>
<protein>
    <submittedName>
        <fullName evidence="2">Uncharacterized protein</fullName>
    </submittedName>
</protein>
<evidence type="ECO:0000313" key="2">
    <source>
        <dbReference type="EMBL" id="CEA01466.1"/>
    </source>
</evidence>
<keyword evidence="3" id="KW-1185">Reference proteome</keyword>
<keyword evidence="1" id="KW-0472">Membrane</keyword>
<name>A0A078M9W3_9STAP</name>
<proteinExistence type="predicted"/>
<dbReference type="RefSeq" id="WP_035809740.1">
    <property type="nucleotide sequence ID" value="NZ_CCSE01000001.1"/>
</dbReference>
<dbReference type="STRING" id="1461582.BN1048_01382"/>
<dbReference type="EMBL" id="CCSE01000001">
    <property type="protein sequence ID" value="CEA01466.1"/>
    <property type="molecule type" value="Genomic_DNA"/>
</dbReference>
<reference evidence="2 3" key="1">
    <citation type="submission" date="2014-07" db="EMBL/GenBank/DDBJ databases">
        <authorList>
            <person name="Urmite Genomes Urmite Genomes"/>
        </authorList>
    </citation>
    <scope>NUCLEOTIDE SEQUENCE [LARGE SCALE GENOMIC DNA]</scope>
    <source>
        <strain evidence="2 3">13MG44_air</strain>
    </source>
</reference>
<keyword evidence="1" id="KW-0812">Transmembrane</keyword>